<proteinExistence type="inferred from homology"/>
<dbReference type="Gene3D" id="3.40.720.10">
    <property type="entry name" value="Alkaline Phosphatase, subunit A"/>
    <property type="match status" value="1"/>
</dbReference>
<evidence type="ECO:0000256" key="2">
    <source>
        <dbReference type="ARBA" id="ARBA00022723"/>
    </source>
</evidence>
<feature type="chain" id="PRO_5019763372" evidence="7">
    <location>
        <begin position="30"/>
        <end position="762"/>
    </location>
</feature>
<feature type="signal peptide" evidence="7">
    <location>
        <begin position="1"/>
        <end position="29"/>
    </location>
</feature>
<name>A0A495EBW1_9FLAO</name>
<feature type="binding site" evidence="6">
    <location>
        <position position="638"/>
    </location>
    <ligand>
        <name>a divalent metal cation</name>
        <dbReference type="ChEBI" id="CHEBI:60240"/>
    </ligand>
</feature>
<feature type="binding site" evidence="6">
    <location>
        <position position="486"/>
    </location>
    <ligand>
        <name>a divalent metal cation</name>
        <dbReference type="ChEBI" id="CHEBI:60240"/>
    </ligand>
</feature>
<evidence type="ECO:0000256" key="5">
    <source>
        <dbReference type="PIRSR" id="PIRSR605511-1"/>
    </source>
</evidence>
<accession>A0A495EBW1</accession>
<dbReference type="RefSeq" id="WP_121063539.1">
    <property type="nucleotide sequence ID" value="NZ_RBIQ01000007.1"/>
</dbReference>
<feature type="domain" description="Sulfatase N-terminal" evidence="8">
    <location>
        <begin position="36"/>
        <end position="348"/>
    </location>
</feature>
<feature type="binding site" evidence="6">
    <location>
        <position position="587"/>
    </location>
    <ligand>
        <name>substrate</name>
    </ligand>
</feature>
<sequence length="762" mass="85861">MSKKIKTYYISCVVLFGFLLISCAPKVTAQKENKKPNIILIMLDDLGSEAIGTYGGTSYKTPNFDKLAATGMQFNQAYAQPLCTPSRVKIMTGKYNFRNWEAFGILNKKQKTFGHLMQDAGYATCMVGKWQLQSYDPEDYPGSEFRRGTGMKVEDAGFDEYSMFHALHTEDKGSRFADPTIYQNGAYLKNTKGKYGPDIFSDYLNEFVNKQKDKPFFVYYPMALTHDPFSPTPDSDIWKEEERRLDDDPIYFKDMVVYSDKIIGKIIKNLEEKGIRDETLILIYSDNGTHQKITSKMGDKTIQGGKGLTTENGIKVPCIANWPGVIKEGMVSNEFIDAIDFLPTLLDVSKTPIPSNFKTDGQSFLPVMKGEPTNRRDWVYISYNPKPGVGKDHFHPAEFVLNENYKLYGDGRFYNIANDKLEKDTLTISKNDHKLANTKKRFNTIIDSLKKYPSFGFIERLDPSLDTIISKNARIDLVAEGFNWSEGPVWQPKGQKLLFSDVPENKMYQWNDIDGLSLYMSPSGYTGDNKKITKGSNGLTLDPEGNLILCQVGDRRISKLVSLKDSLNPVFKSLITNYKGNIFNSPNDLVYDSKGNLYFTDPAFGLGKEKSAIGFNGVYFLSKSGKLTLLDKKVQAPNGIAVSHDNKTLYVADSHKTKPSIWAYDIVKDGKIKNKRIFFDATILREKSIEKQSPDGIKIDKNGNLFLAGPGGVLIISPSGKHLGTIRTDKNTGNCEFTDDGRFLFITCDDYLLRVNLRPYAK</sequence>
<feature type="active site" description="Proton donor/acceptor" evidence="5">
    <location>
        <position position="695"/>
    </location>
</feature>
<gene>
    <name evidence="10" type="ORF">CLV91_0453</name>
</gene>
<comment type="caution">
    <text evidence="10">The sequence shown here is derived from an EMBL/GenBank/DDBJ whole genome shotgun (WGS) entry which is preliminary data.</text>
</comment>
<dbReference type="Proteomes" id="UP000269412">
    <property type="component" value="Unassembled WGS sequence"/>
</dbReference>
<keyword evidence="7" id="KW-0732">Signal</keyword>
<dbReference type="OrthoDB" id="756520at2"/>
<dbReference type="Pfam" id="PF08450">
    <property type="entry name" value="SGL"/>
    <property type="match status" value="1"/>
</dbReference>
<dbReference type="PROSITE" id="PS51257">
    <property type="entry name" value="PROKAR_LIPOPROTEIN"/>
    <property type="match status" value="1"/>
</dbReference>
<organism evidence="10 11">
    <name type="scientific">Maribacter vaceletii</name>
    <dbReference type="NCBI Taxonomy" id="1206816"/>
    <lineage>
        <taxon>Bacteria</taxon>
        <taxon>Pseudomonadati</taxon>
        <taxon>Bacteroidota</taxon>
        <taxon>Flavobacteriia</taxon>
        <taxon>Flavobacteriales</taxon>
        <taxon>Flavobacteriaceae</taxon>
        <taxon>Maribacter</taxon>
    </lineage>
</organism>
<keyword evidence="2 6" id="KW-0479">Metal-binding</keyword>
<dbReference type="InterPro" id="IPR005511">
    <property type="entry name" value="SMP-30"/>
</dbReference>
<dbReference type="PROSITE" id="PS00523">
    <property type="entry name" value="SULFATASE_1"/>
    <property type="match status" value="1"/>
</dbReference>
<dbReference type="GO" id="GO:0046872">
    <property type="term" value="F:metal ion binding"/>
    <property type="evidence" value="ECO:0007669"/>
    <property type="project" value="UniProtKB-KW"/>
</dbReference>
<dbReference type="SUPFAM" id="SSF63829">
    <property type="entry name" value="Calcium-dependent phosphotriesterase"/>
    <property type="match status" value="1"/>
</dbReference>
<dbReference type="InterPro" id="IPR050738">
    <property type="entry name" value="Sulfatase"/>
</dbReference>
<comment type="similarity">
    <text evidence="1">Belongs to the sulfatase family.</text>
</comment>
<dbReference type="PANTHER" id="PTHR42693:SF53">
    <property type="entry name" value="ENDO-4-O-SULFATASE"/>
    <property type="match status" value="1"/>
</dbReference>
<protein>
    <submittedName>
        <fullName evidence="10">Arylsulfatase A-like enzyme</fullName>
    </submittedName>
</protein>
<dbReference type="Gene3D" id="2.120.10.30">
    <property type="entry name" value="TolB, C-terminal domain"/>
    <property type="match status" value="1"/>
</dbReference>
<dbReference type="InterPro" id="IPR013658">
    <property type="entry name" value="SGL"/>
</dbReference>
<keyword evidence="6" id="KW-0862">Zinc</keyword>
<evidence type="ECO:0000256" key="4">
    <source>
        <dbReference type="ARBA" id="ARBA00022837"/>
    </source>
</evidence>
<keyword evidence="11" id="KW-1185">Reference proteome</keyword>
<evidence type="ECO:0000256" key="7">
    <source>
        <dbReference type="SAM" id="SignalP"/>
    </source>
</evidence>
<dbReference type="SUPFAM" id="SSF53649">
    <property type="entry name" value="Alkaline phosphatase-like"/>
    <property type="match status" value="1"/>
</dbReference>
<evidence type="ECO:0000259" key="8">
    <source>
        <dbReference type="Pfam" id="PF00884"/>
    </source>
</evidence>
<dbReference type="InterPro" id="IPR011042">
    <property type="entry name" value="6-blade_b-propeller_TolB-like"/>
</dbReference>
<dbReference type="InterPro" id="IPR024607">
    <property type="entry name" value="Sulfatase_CS"/>
</dbReference>
<dbReference type="PRINTS" id="PR01790">
    <property type="entry name" value="SMP30FAMILY"/>
</dbReference>
<keyword evidence="3" id="KW-0378">Hydrolase</keyword>
<evidence type="ECO:0000313" key="10">
    <source>
        <dbReference type="EMBL" id="RKR14378.1"/>
    </source>
</evidence>
<dbReference type="CDD" id="cd16151">
    <property type="entry name" value="sulfatase_like"/>
    <property type="match status" value="1"/>
</dbReference>
<evidence type="ECO:0000256" key="3">
    <source>
        <dbReference type="ARBA" id="ARBA00022801"/>
    </source>
</evidence>
<dbReference type="InterPro" id="IPR000917">
    <property type="entry name" value="Sulfatase_N"/>
</dbReference>
<dbReference type="PANTHER" id="PTHR42693">
    <property type="entry name" value="ARYLSULFATASE FAMILY MEMBER"/>
    <property type="match status" value="1"/>
</dbReference>
<dbReference type="EMBL" id="RBIQ01000007">
    <property type="protein sequence ID" value="RKR14378.1"/>
    <property type="molecule type" value="Genomic_DNA"/>
</dbReference>
<evidence type="ECO:0000259" key="9">
    <source>
        <dbReference type="Pfam" id="PF08450"/>
    </source>
</evidence>
<dbReference type="GO" id="GO:0004065">
    <property type="term" value="F:arylsulfatase activity"/>
    <property type="evidence" value="ECO:0007669"/>
    <property type="project" value="TreeGrafter"/>
</dbReference>
<evidence type="ECO:0000256" key="1">
    <source>
        <dbReference type="ARBA" id="ARBA00008779"/>
    </source>
</evidence>
<feature type="domain" description="SMP-30/Gluconolactonase/LRE-like region" evidence="9">
    <location>
        <begin position="484"/>
        <end position="747"/>
    </location>
</feature>
<dbReference type="InterPro" id="IPR017850">
    <property type="entry name" value="Alkaline_phosphatase_core_sf"/>
</dbReference>
<keyword evidence="4" id="KW-0106">Calcium</keyword>
<comment type="cofactor">
    <cofactor evidence="6">
        <name>Zn(2+)</name>
        <dbReference type="ChEBI" id="CHEBI:29105"/>
    </cofactor>
    <text evidence="6">Binds 1 divalent metal cation per subunit.</text>
</comment>
<dbReference type="Pfam" id="PF00884">
    <property type="entry name" value="Sulfatase"/>
    <property type="match status" value="1"/>
</dbReference>
<dbReference type="AlphaFoldDB" id="A0A495EBW1"/>
<reference evidence="10 11" key="1">
    <citation type="submission" date="2018-10" db="EMBL/GenBank/DDBJ databases">
        <title>Genomic Encyclopedia of Archaeal and Bacterial Type Strains, Phase II (KMG-II): from individual species to whole genera.</title>
        <authorList>
            <person name="Goeker M."/>
        </authorList>
    </citation>
    <scope>NUCLEOTIDE SEQUENCE [LARGE SCALE GENOMIC DNA]</scope>
    <source>
        <strain evidence="10 11">DSM 25230</strain>
    </source>
</reference>
<feature type="binding site" evidence="6">
    <location>
        <position position="695"/>
    </location>
    <ligand>
        <name>a divalent metal cation</name>
        <dbReference type="ChEBI" id="CHEBI:60240"/>
    </ligand>
</feature>
<evidence type="ECO:0000256" key="6">
    <source>
        <dbReference type="PIRSR" id="PIRSR605511-2"/>
    </source>
</evidence>
<evidence type="ECO:0000313" key="11">
    <source>
        <dbReference type="Proteomes" id="UP000269412"/>
    </source>
</evidence>